<dbReference type="Pfam" id="PF12781">
    <property type="entry name" value="AAA_9"/>
    <property type="match status" value="1"/>
</dbReference>
<feature type="coiled-coil region" evidence="14">
    <location>
        <begin position="2363"/>
        <end position="2390"/>
    </location>
</feature>
<dbReference type="GO" id="GO:0051959">
    <property type="term" value="F:dynein light intermediate chain binding"/>
    <property type="evidence" value="ECO:0007669"/>
    <property type="project" value="InterPro"/>
</dbReference>
<evidence type="ECO:0000256" key="10">
    <source>
        <dbReference type="ARBA" id="ARBA00023069"/>
    </source>
</evidence>
<dbReference type="InterPro" id="IPR041589">
    <property type="entry name" value="DNAH3_AAA_lid_1"/>
</dbReference>
<dbReference type="Gene3D" id="1.10.8.710">
    <property type="match status" value="1"/>
</dbReference>
<dbReference type="Gene3D" id="1.10.8.1220">
    <property type="match status" value="1"/>
</dbReference>
<dbReference type="Gene3D" id="3.20.180.20">
    <property type="entry name" value="Dynein heavy chain, N-terminal domain 2"/>
    <property type="match status" value="1"/>
</dbReference>
<dbReference type="Pfam" id="PF12775">
    <property type="entry name" value="AAA_7"/>
    <property type="match status" value="1"/>
</dbReference>
<dbReference type="InterPro" id="IPR041228">
    <property type="entry name" value="Dynein_C"/>
</dbReference>
<dbReference type="Gene3D" id="1.20.920.30">
    <property type="match status" value="1"/>
</dbReference>
<dbReference type="FunFam" id="1.20.58.1120:FF:000004">
    <property type="entry name" value="Dynein axonemal heavy chain 5"/>
    <property type="match status" value="1"/>
</dbReference>
<dbReference type="SUPFAM" id="SSF52540">
    <property type="entry name" value="P-loop containing nucleoside triphosphate hydrolases"/>
    <property type="match status" value="4"/>
</dbReference>
<evidence type="ECO:0000259" key="15">
    <source>
        <dbReference type="SMART" id="SM00382"/>
    </source>
</evidence>
<evidence type="ECO:0000256" key="4">
    <source>
        <dbReference type="ARBA" id="ARBA00022701"/>
    </source>
</evidence>
<dbReference type="Pfam" id="PF03028">
    <property type="entry name" value="Dynein_heavy"/>
    <property type="match status" value="1"/>
</dbReference>
<dbReference type="FunFam" id="3.40.50.300:FF:002141">
    <property type="entry name" value="Dynein heavy chain"/>
    <property type="match status" value="1"/>
</dbReference>
<evidence type="ECO:0000256" key="5">
    <source>
        <dbReference type="ARBA" id="ARBA00022737"/>
    </source>
</evidence>
<dbReference type="PANTHER" id="PTHR46532">
    <property type="entry name" value="MALE FERTILITY FACTOR KL5"/>
    <property type="match status" value="1"/>
</dbReference>
<feature type="coiled-coil region" evidence="14">
    <location>
        <begin position="2120"/>
        <end position="2147"/>
    </location>
</feature>
<keyword evidence="9 14" id="KW-0175">Coiled coil</keyword>
<dbReference type="InterPro" id="IPR026983">
    <property type="entry name" value="DHC"/>
</dbReference>
<dbReference type="SMART" id="SM00382">
    <property type="entry name" value="AAA"/>
    <property type="match status" value="3"/>
</dbReference>
<dbReference type="Pfam" id="PF12774">
    <property type="entry name" value="AAA_6"/>
    <property type="match status" value="1"/>
</dbReference>
<dbReference type="InterPro" id="IPR004273">
    <property type="entry name" value="Dynein_heavy_D6_P-loop"/>
</dbReference>
<dbReference type="Gene3D" id="1.20.58.1120">
    <property type="match status" value="1"/>
</dbReference>
<dbReference type="PANTHER" id="PTHR46532:SF4">
    <property type="entry name" value="AAA+ ATPASE DOMAIN-CONTAINING PROTEIN"/>
    <property type="match status" value="1"/>
</dbReference>
<dbReference type="InterPro" id="IPR035706">
    <property type="entry name" value="AAA_9"/>
</dbReference>
<dbReference type="Gene3D" id="1.20.140.100">
    <property type="entry name" value="Dynein heavy chain, N-terminal domain 2"/>
    <property type="match status" value="1"/>
</dbReference>
<dbReference type="FunFam" id="1.20.140.100:FF:000003">
    <property type="entry name" value="Dynein, axonemal, heavy chain 5"/>
    <property type="match status" value="1"/>
</dbReference>
<dbReference type="Pfam" id="PF18199">
    <property type="entry name" value="Dynein_C"/>
    <property type="match status" value="1"/>
</dbReference>
<comment type="caution">
    <text evidence="16">The sequence shown here is derived from an EMBL/GenBank/DDBJ whole genome shotgun (WGS) entry which is preliminary data.</text>
</comment>
<dbReference type="FunFam" id="3.20.180.20:FF:000001">
    <property type="entry name" value="Dynein axonemal heavy chain 5"/>
    <property type="match status" value="1"/>
</dbReference>
<dbReference type="InterPro" id="IPR041466">
    <property type="entry name" value="Dynein_AAA5_ext"/>
</dbReference>
<keyword evidence="13" id="KW-0966">Cell projection</keyword>
<keyword evidence="12" id="KW-0206">Cytoskeleton</keyword>
<proteinExistence type="inferred from homology"/>
<organism evidence="16 17">
    <name type="scientific">Macrosiphum euphorbiae</name>
    <name type="common">potato aphid</name>
    <dbReference type="NCBI Taxonomy" id="13131"/>
    <lineage>
        <taxon>Eukaryota</taxon>
        <taxon>Metazoa</taxon>
        <taxon>Ecdysozoa</taxon>
        <taxon>Arthropoda</taxon>
        <taxon>Hexapoda</taxon>
        <taxon>Insecta</taxon>
        <taxon>Pterygota</taxon>
        <taxon>Neoptera</taxon>
        <taxon>Paraneoptera</taxon>
        <taxon>Hemiptera</taxon>
        <taxon>Sternorrhyncha</taxon>
        <taxon>Aphidomorpha</taxon>
        <taxon>Aphidoidea</taxon>
        <taxon>Aphididae</taxon>
        <taxon>Macrosiphini</taxon>
        <taxon>Macrosiphum</taxon>
    </lineage>
</organism>
<evidence type="ECO:0000256" key="3">
    <source>
        <dbReference type="ARBA" id="ARBA00022490"/>
    </source>
</evidence>
<comment type="subcellular location">
    <subcellularLocation>
        <location evidence="1">Cytoplasm</location>
        <location evidence="1">Cytoskeleton</location>
        <location evidence="1">Cilium axoneme</location>
    </subcellularLocation>
</comment>
<dbReference type="Gene3D" id="3.40.50.300">
    <property type="entry name" value="P-loop containing nucleotide triphosphate hydrolases"/>
    <property type="match status" value="5"/>
</dbReference>
<dbReference type="InterPro" id="IPR024743">
    <property type="entry name" value="Dynein_HC_stalk"/>
</dbReference>
<comment type="similarity">
    <text evidence="2">Belongs to the dynein heavy chain family.</text>
</comment>
<dbReference type="FunFam" id="3.40.50.300:FF:001386">
    <property type="entry name" value="Dynein heavy chain, putative"/>
    <property type="match status" value="1"/>
</dbReference>
<dbReference type="Gene3D" id="1.10.287.2620">
    <property type="match status" value="1"/>
</dbReference>
<dbReference type="Pfam" id="PF12777">
    <property type="entry name" value="MT"/>
    <property type="match status" value="1"/>
</dbReference>
<keyword evidence="6" id="KW-0547">Nucleotide-binding</keyword>
<keyword evidence="8" id="KW-0243">Dynein</keyword>
<keyword evidence="4" id="KW-0493">Microtubule</keyword>
<reference evidence="16 17" key="1">
    <citation type="submission" date="2023-01" db="EMBL/GenBank/DDBJ databases">
        <authorList>
            <person name="Whitehead M."/>
        </authorList>
    </citation>
    <scope>NUCLEOTIDE SEQUENCE [LARGE SCALE GENOMIC DNA]</scope>
</reference>
<dbReference type="Gene3D" id="3.10.490.20">
    <property type="match status" value="1"/>
</dbReference>
<keyword evidence="11" id="KW-0505">Motor protein</keyword>
<dbReference type="Gene3D" id="1.10.472.130">
    <property type="match status" value="1"/>
</dbReference>
<dbReference type="FunFam" id="3.40.50.300:FF:000044">
    <property type="entry name" value="Dynein heavy chain 5, axonemal"/>
    <property type="match status" value="1"/>
</dbReference>
<accession>A0AAV0WNT1</accession>
<evidence type="ECO:0000256" key="13">
    <source>
        <dbReference type="ARBA" id="ARBA00023273"/>
    </source>
</evidence>
<evidence type="ECO:0000256" key="11">
    <source>
        <dbReference type="ARBA" id="ARBA00023175"/>
    </source>
</evidence>
<keyword evidence="7" id="KW-0067">ATP-binding</keyword>
<dbReference type="Pfam" id="PF18198">
    <property type="entry name" value="AAA_lid_11"/>
    <property type="match status" value="1"/>
</dbReference>
<dbReference type="Pfam" id="PF17852">
    <property type="entry name" value="Dynein_AAA_lid"/>
    <property type="match status" value="1"/>
</dbReference>
<evidence type="ECO:0000256" key="2">
    <source>
        <dbReference type="ARBA" id="ARBA00008887"/>
    </source>
</evidence>
<evidence type="ECO:0000256" key="12">
    <source>
        <dbReference type="ARBA" id="ARBA00023212"/>
    </source>
</evidence>
<dbReference type="InterPro" id="IPR043157">
    <property type="entry name" value="Dynein_AAA1S"/>
</dbReference>
<dbReference type="InterPro" id="IPR041658">
    <property type="entry name" value="AAA_lid_11"/>
</dbReference>
<dbReference type="FunFam" id="1.20.920.30:FF:000004">
    <property type="entry name" value="Dynein axonemal heavy chain 5"/>
    <property type="match status" value="1"/>
</dbReference>
<dbReference type="InterPro" id="IPR035699">
    <property type="entry name" value="AAA_6"/>
</dbReference>
<evidence type="ECO:0000256" key="1">
    <source>
        <dbReference type="ARBA" id="ARBA00004430"/>
    </source>
</evidence>
<evidence type="ECO:0000256" key="6">
    <source>
        <dbReference type="ARBA" id="ARBA00022741"/>
    </source>
</evidence>
<dbReference type="GO" id="GO:0005524">
    <property type="term" value="F:ATP binding"/>
    <property type="evidence" value="ECO:0007669"/>
    <property type="project" value="UniProtKB-KW"/>
</dbReference>
<dbReference type="FunFam" id="3.40.50.300:FF:000320">
    <property type="entry name" value="Dynein, axonemal, heavy chain 5"/>
    <property type="match status" value="1"/>
</dbReference>
<dbReference type="Pfam" id="PF17857">
    <property type="entry name" value="AAA_lid_1"/>
    <property type="match status" value="1"/>
</dbReference>
<dbReference type="InterPro" id="IPR013602">
    <property type="entry name" value="Dynein_heavy_linker"/>
</dbReference>
<dbReference type="Gene3D" id="6.10.140.1060">
    <property type="match status" value="1"/>
</dbReference>
<evidence type="ECO:0000256" key="8">
    <source>
        <dbReference type="ARBA" id="ARBA00023017"/>
    </source>
</evidence>
<dbReference type="FunFam" id="1.10.8.710:FF:000003">
    <property type="entry name" value="Dynein axonemal heavy chain 5"/>
    <property type="match status" value="1"/>
</dbReference>
<feature type="domain" description="AAA+ ATPase" evidence="15">
    <location>
        <begin position="1216"/>
        <end position="1364"/>
    </location>
</feature>
<dbReference type="FunFam" id="1.10.8.720:FF:000004">
    <property type="entry name" value="Dynein heavy chain 5, axonemal"/>
    <property type="match status" value="1"/>
</dbReference>
<dbReference type="Gene3D" id="1.10.8.720">
    <property type="entry name" value="Region D6 of dynein motor"/>
    <property type="match status" value="1"/>
</dbReference>
<dbReference type="EMBL" id="CARXXK010000002">
    <property type="protein sequence ID" value="CAI6357720.1"/>
    <property type="molecule type" value="Genomic_DNA"/>
</dbReference>
<dbReference type="GO" id="GO:0005858">
    <property type="term" value="C:axonemal dynein complex"/>
    <property type="evidence" value="ECO:0007669"/>
    <property type="project" value="TreeGrafter"/>
</dbReference>
<keyword evidence="3" id="KW-0963">Cytoplasm</keyword>
<evidence type="ECO:0000256" key="9">
    <source>
        <dbReference type="ARBA" id="ARBA00023054"/>
    </source>
</evidence>
<protein>
    <recommendedName>
        <fullName evidence="15">AAA+ ATPase domain-containing protein</fullName>
    </recommendedName>
</protein>
<sequence>MLRVLLFQDRFDELVSLMERYQDGERLFKTPVTLYPTLNETRRVFNLLKRLYDLYSAVNRSIQTWSSTLWNRLKIDDIIDSLAEYTQKCRKLPKGLKEWPTYEELKNNIDEWSDKMILVEMMFKNSLKPRHWEMIEKATGTLFPVNDHDFALKDIMTAPLLKYKDELEDICQTAIKEIDIEAKLRQIILDWSTIKIELANFKNRGLLLVKGQEIAEVVAILEDSQMIMSSLASNRYNVAFKSEIMDWVKKFAVTSQVLENWILVQNLWMYLEAVFIGGDISKQLPLETKRFTAIDKLWVTLMSKARFLENVIEICTGDGSMEILLPYMLEQLELCQKSLAGYLDQKRNIFSRFYFISDPVLLEILGQASNSHNIQPHLLSLFDNTAKLIYFESEYDKVRDIVSREGEKIALEHPVLCTGGVENWLNVLLDEMKFSVNQLIANVDNYIMRDPTFSIITMVELFPAQIGLIGIQMLWTIRTEYALKNSITMKKIMKDTNQEFIKLLNILIDATTKNLTKNERLNYETLITIHVHQRDIFESLYQKKITNLFDFEWLKQERFYYTEELDRCEVRITDVLFVYQNEFLGCSDRLVITPLTDRCFITLAQAVGMNMGGAPAGPAGTGKTETTKDMGKSLGKYVVVFNCSDQMDYRGLGRIFKGLVHSGTWGCFDEFNRIELPVLSVAAQQVYTVFMARKSNCETFIFSDGDTVPMNQEFAIFLTMNPGYAGRQELPENLKVLFRSVAMMVPDRLIIIRVKLAACGFKNNLPLSKKFFILYQLCEEQLSKQVHYDFGLRNILAVLRTLGTQRRSNATEAEETILMRVLKGMNVSKLVDQDETIFLSLIEDLFVGMKSTSSTYKDLQSAILSSCEEKQLVNHPLWNLKIIQVYETSLVRHGLMILGPTGSGKTTAIHCLLSALTKTGLTHFEYRMNPKAITASQMFGRLDVATNDWTDGIFSTLWRRTLKLSPDEYCWIVLDGPVDAVWIENLNSVLDDNKTLTLANGDRIVMAANAKLCFEPDNVDNASPATISRMGMTFFSSTVLSWRVIFGGWGKTKSAHISNCFQEIFDNSYNELLKILQSRLSPKMTLTEPHYIHQTCDILDGLLSMFPEEPDVKILSRLYTFAIMWSIAAVLESDNRRLLEEFILQDLAGKIIIPKLKEGESIYDYTISKDGEWKHWETLIESYTYPSDYIPVYGDILVPNLDNVRTMFLITLIANQEKNVLLIGEQGTAKTVMIKCYMQEFDPEVRTSKMLNFSSATTPNMFQSTIEGYMEKRFGTTYGPPGNRKMTIFIDDINMPIINDWGDQVTNEITRQLLENKGFYSLTKPGDYINVVGVNMLAAMIHPGGGRNDVPPRLKRQFCIFNCTLPSDTSMDKIFGALGCGYFCVERFNEQVVQFLPGLVVLTRILWQKTKQKLLPTPANFHYVFNLRDLSRIWEGMLQVCSAECQDVRMLLRLWCHELQRVIYDKLTSIQDKDWFLETVLSSAEKFLGSENYKMMPADMKTIVFVDFMRDMVDPTGDEPDDFEPETPNIYENIEDYEVLKDRMLMFMGQMKDATRGSVVDLVFFRDCMVHLIIIARILRIPRGNGLLVGVGGSGRRSVTTLASFIAKYKQHSIFLTRSYNINNFLDDIRILYRFAGIQDMKTTFVFTDNDIKEESFLEYINNILSSGEVANLFPKDELEEMLNSITPLFKKKSPKGNPSIDNLYQFFIKQAMNNLHLVLCFSPIGDSFRLRSLKFPGIISGCIIDWYTAWPSDALLAVSHHFLNNFPVVGTVNEKESLIQLLGVIHDNVAKDCINYFQRFRRKIFVTPKSFLSFVDDYKSLYSKNIYEIEQMKKQRILGLEKLADASIQVEVLKEELIEKEKEIVIATEASTEVTTKVNVVVKAAEISKAEVAIVKDRAELLLKSISKEKKIAEVKLAKAKPALDAAEAALLTLTATDIATVRKLGKPPYLITLIMDSVLIFFQRKLPKVIKDTNKLFLEPNWKESLKLMSDTRFLFNLQNFPKNQINGETIDLLQPYFNYQDYTFEKAKLACGNVAGLLSWTLAMSDFYNVNKEVLPLIANLAKQEGKHIQAKEQLKAAETIAFEKNKELLEAKRKLNIALSSQQVIQSEANRCKNKMMSATALIEGLEGERKRWKQQLAGFNLEIKYSLGDIVILTAFLNYSGPFNQEYRTNIMQSWYDQLNERNIPNSPNLNVTEKLADPPTISEWNLQGLPNDDLSIQNGIIVTKSSKYPIMIDPQSQGIAWIKNKEAVNNMIVTSFDDKYFRNYLEDSISLGKPLLIHDVLQDVDPVINNVLEKNYYVKGKIVNVLLGDKEIDVSDDFRLYLTTKLGNPSFPPELYARCIVIDFTVTIKGLEDQLLSRVIEIEKKELEQERIELISEVTSQKRKMQKLEYDLLIKLTTVKGSLVDDESVLYTLNKTKDTATDVSEKIEVANVTQASISVMREQYRPIATRGSVLYFLIVEMGMVNPMYQNSLQQFLEQFDMSLSNSDKAVMLERRISNIIEFLTYAIFKYKCRGLYEVHKILFTILMTLKIDLDREKITRSQFEYFIKGGASVDMSSIKPKPFDWVTDICWMNLGLLQTISPFQSILTAVETNGNSWKKWYEKSNPEKEKMPDGFDKLDVFERLLMVRAWCPDRTLVQAFSYVEESLGPQFVETVMFDIEEMYLESRSTTPMICFLNMGSDPSNLIENTAKKLEIPFNSVSMGQGQEVHAERLMKECAINGGWVLLQNCHLCLSFMQETFTYINTSVAKSSQENFRIWITTEVHPQFSISLLQISIHFTYEPPEGLRAGLMRTFINMGDDTLIYSSIPQYKPILYVISFLHSVVQERRKFGPVGWNIPYEFNTSDWYSSTLYLQKMVDEMEPTSEVNWVALRYMLAEVHYGGRVTDDYDRRLLNNFTELWFTDELFTEKFCFYEGYNVLVFNKLSEYLSAIEEMPLKDPPQACGLHPNTDITYQTNMVQEMFNTILMIQPKGSGGGSEVTREEKVYVTSSDLLEKLPLSFNMFTIKERLTLMGPTQPMNIFLGQEIDRIQKVTEIVKTTLEDLLLAIDGIIIMNEVLSDTLDYLYDGRIPAHWLRASWTSSAIGFWFNELLNRHSQITAWVFREKPAQFWMTGFFNPQGFLTAMKQEISRAHKGWTLDNIVLENEVTVYHKQDIKKPPLEGVYVYGLFLDGASWNRREKELQESLHKIMFTEMPVILIFAINTVGNKLMPGYECPVYKKPKRTGLTYVCELRLKSPKGTLEAHWVSRGVALLCDIK</sequence>
<dbReference type="FunFam" id="1.10.287.2620:FF:000001">
    <property type="entry name" value="Cytoplasmic dynein heavy chain 1"/>
    <property type="match status" value="1"/>
</dbReference>
<dbReference type="FunFam" id="3.10.490.20:FF:000010">
    <property type="entry name" value="Dynein heavy chain, putative"/>
    <property type="match status" value="1"/>
</dbReference>
<dbReference type="FunFam" id="1.20.1270.280:FF:000002">
    <property type="entry name" value="Dynein heavy chain 5, axonemal"/>
    <property type="match status" value="1"/>
</dbReference>
<dbReference type="GO" id="GO:0045505">
    <property type="term" value="F:dynein intermediate chain binding"/>
    <property type="evidence" value="ECO:0007669"/>
    <property type="project" value="InterPro"/>
</dbReference>
<dbReference type="FunFam" id="3.40.50.300:FF:000049">
    <property type="entry name" value="Dynein, axonemal, heavy chain 5"/>
    <property type="match status" value="1"/>
</dbReference>
<dbReference type="GO" id="GO:0097729">
    <property type="term" value="C:9+2 motile cilium"/>
    <property type="evidence" value="ECO:0007669"/>
    <property type="project" value="UniProtKB-ARBA"/>
</dbReference>
<evidence type="ECO:0000313" key="17">
    <source>
        <dbReference type="Proteomes" id="UP001160148"/>
    </source>
</evidence>
<evidence type="ECO:0000256" key="14">
    <source>
        <dbReference type="SAM" id="Coils"/>
    </source>
</evidence>
<dbReference type="InterPro" id="IPR042222">
    <property type="entry name" value="Dynein_2_N"/>
</dbReference>
<keyword evidence="17" id="KW-1185">Reference proteome</keyword>
<dbReference type="GO" id="GO:0008569">
    <property type="term" value="F:minus-end-directed microtubule motor activity"/>
    <property type="evidence" value="ECO:0007669"/>
    <property type="project" value="InterPro"/>
</dbReference>
<gene>
    <name evidence="16" type="ORF">MEUPH1_LOCUS13317</name>
</gene>
<dbReference type="Proteomes" id="UP001160148">
    <property type="component" value="Unassembled WGS sequence"/>
</dbReference>
<dbReference type="GO" id="GO:0005874">
    <property type="term" value="C:microtubule"/>
    <property type="evidence" value="ECO:0007669"/>
    <property type="project" value="UniProtKB-KW"/>
</dbReference>
<name>A0AAV0WNT1_9HEMI</name>
<dbReference type="GO" id="GO:0007018">
    <property type="term" value="P:microtubule-based movement"/>
    <property type="evidence" value="ECO:0007669"/>
    <property type="project" value="InterPro"/>
</dbReference>
<keyword evidence="5" id="KW-0677">Repeat</keyword>
<feature type="coiled-coil region" evidence="14">
    <location>
        <begin position="1844"/>
        <end position="1871"/>
    </location>
</feature>
<dbReference type="FunFam" id="1.10.8.1220:FF:000001">
    <property type="entry name" value="Dynein axonemal heavy chain 5"/>
    <property type="match status" value="1"/>
</dbReference>
<evidence type="ECO:0000256" key="7">
    <source>
        <dbReference type="ARBA" id="ARBA00022840"/>
    </source>
</evidence>
<keyword evidence="10" id="KW-0969">Cilium</keyword>
<dbReference type="InterPro" id="IPR042219">
    <property type="entry name" value="AAA_lid_11_sf"/>
</dbReference>
<dbReference type="InterPro" id="IPR043160">
    <property type="entry name" value="Dynein_C_barrel"/>
</dbReference>
<feature type="domain" description="AAA+ ATPase" evidence="15">
    <location>
        <begin position="891"/>
        <end position="1046"/>
    </location>
</feature>
<dbReference type="InterPro" id="IPR027417">
    <property type="entry name" value="P-loop_NTPase"/>
</dbReference>
<feature type="domain" description="AAA+ ATPase" evidence="15">
    <location>
        <begin position="612"/>
        <end position="756"/>
    </location>
</feature>
<dbReference type="InterPro" id="IPR024317">
    <property type="entry name" value="Dynein_heavy_chain_D4_dom"/>
</dbReference>
<dbReference type="InterPro" id="IPR003593">
    <property type="entry name" value="AAA+_ATPase"/>
</dbReference>
<dbReference type="Pfam" id="PF08393">
    <property type="entry name" value="DHC_N2"/>
    <property type="match status" value="1"/>
</dbReference>
<evidence type="ECO:0000313" key="16">
    <source>
        <dbReference type="EMBL" id="CAI6357720.1"/>
    </source>
</evidence>
<dbReference type="Gene3D" id="1.20.1270.280">
    <property type="match status" value="1"/>
</dbReference>
<dbReference type="Gene3D" id="1.20.920.20">
    <property type="match status" value="1"/>
</dbReference>
<dbReference type="FunFam" id="3.40.50.300:FF:001221">
    <property type="entry name" value="Axonemal dynein heavy chain 8"/>
    <property type="match status" value="1"/>
</dbReference>
<dbReference type="InterPro" id="IPR042228">
    <property type="entry name" value="Dynein_linker_3"/>
</dbReference>
<dbReference type="Pfam" id="PF12780">
    <property type="entry name" value="AAA_8"/>
    <property type="match status" value="1"/>
</dbReference>